<sequence length="142" mass="16463">MSGANNDPCSILIATLHRRVRALPPVKQHRTSAQLDPIVQRALTVPVRVLLAFVKRARQTHFQLMIIEHHWHVTINHEPHDNHHSEVRRCSNGTSGYGPPHSFEFPALMPRYCNEILFVYLLLVSFQIQSNDMEYQQQLHTN</sequence>
<comment type="caution">
    <text evidence="1">The sequence shown here is derived from an EMBL/GenBank/DDBJ whole genome shotgun (WGS) entry which is preliminary data.</text>
</comment>
<dbReference type="Proteomes" id="UP001303046">
    <property type="component" value="Unassembled WGS sequence"/>
</dbReference>
<reference evidence="1 2" key="1">
    <citation type="submission" date="2023-08" db="EMBL/GenBank/DDBJ databases">
        <title>A Necator americanus chromosomal reference genome.</title>
        <authorList>
            <person name="Ilik V."/>
            <person name="Petrzelkova K.J."/>
            <person name="Pardy F."/>
            <person name="Fuh T."/>
            <person name="Niatou-Singa F.S."/>
            <person name="Gouil Q."/>
            <person name="Baker L."/>
            <person name="Ritchie M.E."/>
            <person name="Jex A.R."/>
            <person name="Gazzola D."/>
            <person name="Li H."/>
            <person name="Toshio Fujiwara R."/>
            <person name="Zhan B."/>
            <person name="Aroian R.V."/>
            <person name="Pafco B."/>
            <person name="Schwarz E.M."/>
        </authorList>
    </citation>
    <scope>NUCLEOTIDE SEQUENCE [LARGE SCALE GENOMIC DNA]</scope>
    <source>
        <strain evidence="1 2">Aroian</strain>
        <tissue evidence="1">Whole animal</tissue>
    </source>
</reference>
<dbReference type="EMBL" id="JAVFWL010000005">
    <property type="protein sequence ID" value="KAK6754028.1"/>
    <property type="molecule type" value="Genomic_DNA"/>
</dbReference>
<proteinExistence type="predicted"/>
<evidence type="ECO:0000313" key="1">
    <source>
        <dbReference type="EMBL" id="KAK6754028.1"/>
    </source>
</evidence>
<accession>A0ABR1DV02</accession>
<gene>
    <name evidence="1" type="primary">Necator_chrV.g17971</name>
    <name evidence="1" type="ORF">RB195_013181</name>
</gene>
<name>A0ABR1DV02_NECAM</name>
<organism evidence="1 2">
    <name type="scientific">Necator americanus</name>
    <name type="common">Human hookworm</name>
    <dbReference type="NCBI Taxonomy" id="51031"/>
    <lineage>
        <taxon>Eukaryota</taxon>
        <taxon>Metazoa</taxon>
        <taxon>Ecdysozoa</taxon>
        <taxon>Nematoda</taxon>
        <taxon>Chromadorea</taxon>
        <taxon>Rhabditida</taxon>
        <taxon>Rhabditina</taxon>
        <taxon>Rhabditomorpha</taxon>
        <taxon>Strongyloidea</taxon>
        <taxon>Ancylostomatidae</taxon>
        <taxon>Bunostominae</taxon>
        <taxon>Necator</taxon>
    </lineage>
</organism>
<protein>
    <submittedName>
        <fullName evidence="1">Uncharacterized protein</fullName>
    </submittedName>
</protein>
<evidence type="ECO:0000313" key="2">
    <source>
        <dbReference type="Proteomes" id="UP001303046"/>
    </source>
</evidence>
<keyword evidence="2" id="KW-1185">Reference proteome</keyword>